<proteinExistence type="predicted"/>
<feature type="coiled-coil region" evidence="1">
    <location>
        <begin position="117"/>
        <end position="144"/>
    </location>
</feature>
<dbReference type="AlphaFoldDB" id="A0AAU7UGJ7"/>
<evidence type="ECO:0000313" key="3">
    <source>
        <dbReference type="EMBL" id="XBV87572.1"/>
    </source>
</evidence>
<keyword evidence="2" id="KW-0732">Signal</keyword>
<sequence>MPTPSSLRRSLLLVLSLSVGAPALAATFVATSPTPMLLQYTEAQGRILGQLESTVFTNTTIKQVYRLDVDGIRNAGEISLRLMDRGGNVENVYGTLKGTQLTLFVENKQLQLHQGSAQEYQKAVAVLQARADAASRAAAQAQHQADAQANAAARQRAATAAAQVKAVKPAYDEAQGRMKNLEANLDRLYQALYTLPDVGDPEELAGTVSNIKDNPDNCDAVAAFQDAHVGDLIQQASKGIGLLQPSIDDLKSRFSATQQAVSKANALVKQNPLSNYAPLSLKDSEAPDFLEKMGEEVTFYKDVVKQYTGLQASFTQLAKTSACIAH</sequence>
<gene>
    <name evidence="3" type="ORF">ABOD76_22250</name>
</gene>
<feature type="signal peptide" evidence="2">
    <location>
        <begin position="1"/>
        <end position="25"/>
    </location>
</feature>
<accession>A0AAU7UGJ7</accession>
<evidence type="ECO:0000256" key="2">
    <source>
        <dbReference type="SAM" id="SignalP"/>
    </source>
</evidence>
<dbReference type="RefSeq" id="WP_350245721.1">
    <property type="nucleotide sequence ID" value="NZ_CP158301.1"/>
</dbReference>
<keyword evidence="3" id="KW-0614">Plasmid</keyword>
<reference evidence="3" key="1">
    <citation type="submission" date="2024-06" db="EMBL/GenBank/DDBJ databases">
        <title>Draft Genome Sequence of Deinococcus sonorensis Type Strain KR-87, a Biofilm Producing Representative of the Genus Deinococcus.</title>
        <authorList>
            <person name="Boren L.S."/>
            <person name="Grosso R.A."/>
            <person name="Hugenberg-Cox A.N."/>
            <person name="Hill J.T.E."/>
            <person name="Albert C.M."/>
            <person name="Tuohy J.M."/>
        </authorList>
    </citation>
    <scope>NUCLEOTIDE SEQUENCE</scope>
    <source>
        <strain evidence="3">KR-87</strain>
        <plasmid evidence="3">pDson05</plasmid>
    </source>
</reference>
<name>A0AAU7UGJ7_9DEIO</name>
<dbReference type="EMBL" id="CP158301">
    <property type="protein sequence ID" value="XBV87572.1"/>
    <property type="molecule type" value="Genomic_DNA"/>
</dbReference>
<dbReference type="KEGG" id="dsc:ABOD76_22250"/>
<evidence type="ECO:0000256" key="1">
    <source>
        <dbReference type="SAM" id="Coils"/>
    </source>
</evidence>
<protein>
    <submittedName>
        <fullName evidence="3">Uncharacterized protein</fullName>
    </submittedName>
</protein>
<feature type="chain" id="PRO_5043593928" evidence="2">
    <location>
        <begin position="26"/>
        <end position="326"/>
    </location>
</feature>
<geneLocation type="plasmid" evidence="3">
    <name>pDson05</name>
</geneLocation>
<keyword evidence="1" id="KW-0175">Coiled coil</keyword>
<organism evidence="3">
    <name type="scientific">Deinococcus sonorensis KR-87</name>
    <dbReference type="NCBI Taxonomy" id="694439"/>
    <lineage>
        <taxon>Bacteria</taxon>
        <taxon>Thermotogati</taxon>
        <taxon>Deinococcota</taxon>
        <taxon>Deinococci</taxon>
        <taxon>Deinococcales</taxon>
        <taxon>Deinococcaceae</taxon>
        <taxon>Deinococcus</taxon>
    </lineage>
</organism>